<name>A0A7J7CT24_TRIWF</name>
<dbReference type="Gene3D" id="3.40.50.1000">
    <property type="entry name" value="HAD superfamily/HAD-like"/>
    <property type="match status" value="1"/>
</dbReference>
<dbReference type="InterPro" id="IPR004274">
    <property type="entry name" value="FCP1_dom"/>
</dbReference>
<evidence type="ECO:0000313" key="4">
    <source>
        <dbReference type="Proteomes" id="UP000593562"/>
    </source>
</evidence>
<dbReference type="InterPro" id="IPR036412">
    <property type="entry name" value="HAD-like_sf"/>
</dbReference>
<keyword evidence="1" id="KW-0496">Mitochondrion</keyword>
<dbReference type="AlphaFoldDB" id="A0A7J7CT24"/>
<dbReference type="PANTHER" id="PTHR12210">
    <property type="entry name" value="DULLARD PROTEIN PHOSPHATASE"/>
    <property type="match status" value="1"/>
</dbReference>
<feature type="domain" description="FCP1 homology" evidence="2">
    <location>
        <begin position="1"/>
        <end position="102"/>
    </location>
</feature>
<protein>
    <recommendedName>
        <fullName evidence="1">Mitochondrial import inner membrane translocase subunit TIM50</fullName>
    </recommendedName>
</protein>
<organism evidence="3 4">
    <name type="scientific">Tripterygium wilfordii</name>
    <name type="common">Thunder God vine</name>
    <dbReference type="NCBI Taxonomy" id="458696"/>
    <lineage>
        <taxon>Eukaryota</taxon>
        <taxon>Viridiplantae</taxon>
        <taxon>Streptophyta</taxon>
        <taxon>Embryophyta</taxon>
        <taxon>Tracheophyta</taxon>
        <taxon>Spermatophyta</taxon>
        <taxon>Magnoliopsida</taxon>
        <taxon>eudicotyledons</taxon>
        <taxon>Gunneridae</taxon>
        <taxon>Pentapetalae</taxon>
        <taxon>rosids</taxon>
        <taxon>fabids</taxon>
        <taxon>Celastrales</taxon>
        <taxon>Celastraceae</taxon>
        <taxon>Tripterygium</taxon>
    </lineage>
</organism>
<evidence type="ECO:0000256" key="1">
    <source>
        <dbReference type="RuleBase" id="RU365079"/>
    </source>
</evidence>
<dbReference type="EMBL" id="JAAARO010000013">
    <property type="protein sequence ID" value="KAF5737240.1"/>
    <property type="molecule type" value="Genomic_DNA"/>
</dbReference>
<dbReference type="Pfam" id="PF03031">
    <property type="entry name" value="NIF"/>
    <property type="match status" value="1"/>
</dbReference>
<reference evidence="3 4" key="1">
    <citation type="journal article" date="2020" name="Nat. Commun.">
        <title>Genome of Tripterygium wilfordii and identification of cytochrome P450 involved in triptolide biosynthesis.</title>
        <authorList>
            <person name="Tu L."/>
            <person name="Su P."/>
            <person name="Zhang Z."/>
            <person name="Gao L."/>
            <person name="Wang J."/>
            <person name="Hu T."/>
            <person name="Zhou J."/>
            <person name="Zhang Y."/>
            <person name="Zhao Y."/>
            <person name="Liu Y."/>
            <person name="Song Y."/>
            <person name="Tong Y."/>
            <person name="Lu Y."/>
            <person name="Yang J."/>
            <person name="Xu C."/>
            <person name="Jia M."/>
            <person name="Peters R.J."/>
            <person name="Huang L."/>
            <person name="Gao W."/>
        </authorList>
    </citation>
    <scope>NUCLEOTIDE SEQUENCE [LARGE SCALE GENOMIC DNA]</scope>
    <source>
        <strain evidence="4">cv. XIE 37</strain>
        <tissue evidence="3">Leaf</tissue>
    </source>
</reference>
<keyword evidence="1" id="KW-0809">Transit peptide</keyword>
<comment type="subunit">
    <text evidence="1">Component of the TIM23 complex.</text>
</comment>
<dbReference type="Proteomes" id="UP000593562">
    <property type="component" value="Unassembled WGS sequence"/>
</dbReference>
<dbReference type="InterPro" id="IPR023214">
    <property type="entry name" value="HAD_sf"/>
</dbReference>
<comment type="similarity">
    <text evidence="1">Belongs to the TIM50 family.</text>
</comment>
<dbReference type="InterPro" id="IPR050365">
    <property type="entry name" value="TIM50"/>
</dbReference>
<comment type="caution">
    <text evidence="3">The sequence shown here is derived from an EMBL/GenBank/DDBJ whole genome shotgun (WGS) entry which is preliminary data.</text>
</comment>
<keyword evidence="1" id="KW-0653">Protein transport</keyword>
<comment type="function">
    <text evidence="1">Essential component of the TIM23 complex, a complex that mediates the translocation of transit peptide-containing proteins across the mitochondrial inner membrane.</text>
</comment>
<keyword evidence="1" id="KW-0813">Transport</keyword>
<accession>A0A7J7CT24</accession>
<dbReference type="InParanoid" id="A0A7J7CT24"/>
<evidence type="ECO:0000259" key="2">
    <source>
        <dbReference type="PROSITE" id="PS50969"/>
    </source>
</evidence>
<evidence type="ECO:0000313" key="3">
    <source>
        <dbReference type="EMBL" id="KAF5737240.1"/>
    </source>
</evidence>
<dbReference type="SUPFAM" id="SSF56784">
    <property type="entry name" value="HAD-like"/>
    <property type="match status" value="1"/>
</dbReference>
<dbReference type="PROSITE" id="PS50969">
    <property type="entry name" value="FCP1"/>
    <property type="match status" value="1"/>
</dbReference>
<proteinExistence type="inferred from homology"/>
<gene>
    <name evidence="3" type="ORF">HS088_TW13G00119</name>
</gene>
<keyword evidence="4" id="KW-1185">Reference proteome</keyword>
<dbReference type="GO" id="GO:0015031">
    <property type="term" value="P:protein transport"/>
    <property type="evidence" value="ECO:0007669"/>
    <property type="project" value="UniProtKB-KW"/>
</dbReference>
<dbReference type="GO" id="GO:0005744">
    <property type="term" value="C:TIM23 mitochondrial import inner membrane translocase complex"/>
    <property type="evidence" value="ECO:0007669"/>
    <property type="project" value="UniProtKB-UniRule"/>
</dbReference>
<sequence length="102" mass="11432">MVEQGEECEGKPKINLVTVFERPGLLEFLKQIGEFSDLVMFTAGLEGYAKQLVDRIDMDNQFKLLLYRPSTVSTSGTSNAICTNRMQHGVFCITSGRPLSRK</sequence>
<keyword evidence="1" id="KW-0811">Translocation</keyword>
<comment type="subcellular location">
    <subcellularLocation>
        <location evidence="1">Mitochondrion inner membrane</location>
        <topology evidence="1">Single-pass membrane protein</topology>
    </subcellularLocation>
</comment>